<keyword evidence="1" id="KW-0812">Transmembrane</keyword>
<keyword evidence="1" id="KW-0472">Membrane</keyword>
<dbReference type="EMBL" id="CCYA01000181">
    <property type="protein sequence ID" value="CEH12629.1"/>
    <property type="molecule type" value="Genomic_DNA"/>
</dbReference>
<feature type="transmembrane region" description="Helical" evidence="1">
    <location>
        <begin position="14"/>
        <end position="38"/>
    </location>
</feature>
<keyword evidence="1" id="KW-1133">Transmembrane helix</keyword>
<proteinExistence type="predicted"/>
<name>A0A0P1BAJ9_9BASI</name>
<protein>
    <submittedName>
        <fullName evidence="2">Uncharacterized protein</fullName>
    </submittedName>
</protein>
<evidence type="ECO:0000313" key="2">
    <source>
        <dbReference type="EMBL" id="CEH12629.1"/>
    </source>
</evidence>
<accession>A0A0P1BAJ9</accession>
<evidence type="ECO:0000313" key="3">
    <source>
        <dbReference type="Proteomes" id="UP000054845"/>
    </source>
</evidence>
<evidence type="ECO:0000256" key="1">
    <source>
        <dbReference type="SAM" id="Phobius"/>
    </source>
</evidence>
<reference evidence="2 3" key="1">
    <citation type="submission" date="2014-09" db="EMBL/GenBank/DDBJ databases">
        <authorList>
            <person name="Magalhaes I.L.F."/>
            <person name="Oliveira U."/>
            <person name="Santos F.R."/>
            <person name="Vidigal T.H.D.A."/>
            <person name="Brescovit A.D."/>
            <person name="Santos A.J."/>
        </authorList>
    </citation>
    <scope>NUCLEOTIDE SEQUENCE [LARGE SCALE GENOMIC DNA]</scope>
</reference>
<organism evidence="2 3">
    <name type="scientific">Ceraceosorus bombacis</name>
    <dbReference type="NCBI Taxonomy" id="401625"/>
    <lineage>
        <taxon>Eukaryota</taxon>
        <taxon>Fungi</taxon>
        <taxon>Dikarya</taxon>
        <taxon>Basidiomycota</taxon>
        <taxon>Ustilaginomycotina</taxon>
        <taxon>Exobasidiomycetes</taxon>
        <taxon>Ceraceosorales</taxon>
        <taxon>Ceraceosoraceae</taxon>
        <taxon>Ceraceosorus</taxon>
    </lineage>
</organism>
<dbReference type="AlphaFoldDB" id="A0A0P1BAJ9"/>
<sequence>MRSGQHCRGLFQEVIVQITTVFIIVVLLVVGVAPGVAASRRLHGHLLQQLDVVVKMKTATKPTQIRIYLWHINYATDAVDSRPKPPAKLEENLSPTSHANYICISWVIKMKTSTQPAALQRKAIRLYLWHVTYATDAVDQREKASA</sequence>
<keyword evidence="3" id="KW-1185">Reference proteome</keyword>
<dbReference type="Proteomes" id="UP000054845">
    <property type="component" value="Unassembled WGS sequence"/>
</dbReference>